<evidence type="ECO:0000313" key="1">
    <source>
        <dbReference type="EMBL" id="CAK67650.1"/>
    </source>
</evidence>
<name>A0CA33_PARTE</name>
<evidence type="ECO:0008006" key="3">
    <source>
        <dbReference type="Google" id="ProtNLM"/>
    </source>
</evidence>
<dbReference type="HOGENOM" id="CLU_935251_0_0_1"/>
<dbReference type="GeneID" id="5020832"/>
<accession>A0CA33</accession>
<proteinExistence type="predicted"/>
<evidence type="ECO:0000313" key="2">
    <source>
        <dbReference type="Proteomes" id="UP000000600"/>
    </source>
</evidence>
<dbReference type="InParanoid" id="A0CA33"/>
<dbReference type="OrthoDB" id="309341at2759"/>
<dbReference type="RefSeq" id="XP_001435047.1">
    <property type="nucleotide sequence ID" value="XM_001435010.1"/>
</dbReference>
<gene>
    <name evidence="1" type="ORF">GSPATT00036429001</name>
</gene>
<dbReference type="PANTHER" id="PTHR33706">
    <property type="entry name" value="MORN VARIANT REPEAT PROTEIN"/>
    <property type="match status" value="1"/>
</dbReference>
<keyword evidence="2" id="KW-1185">Reference proteome</keyword>
<dbReference type="PANTHER" id="PTHR33706:SF1">
    <property type="entry name" value="TPR REPEAT PROTEIN"/>
    <property type="match status" value="1"/>
</dbReference>
<organism evidence="1 2">
    <name type="scientific">Paramecium tetraurelia</name>
    <dbReference type="NCBI Taxonomy" id="5888"/>
    <lineage>
        <taxon>Eukaryota</taxon>
        <taxon>Sar</taxon>
        <taxon>Alveolata</taxon>
        <taxon>Ciliophora</taxon>
        <taxon>Intramacronucleata</taxon>
        <taxon>Oligohymenophorea</taxon>
        <taxon>Peniculida</taxon>
        <taxon>Parameciidae</taxon>
        <taxon>Paramecium</taxon>
    </lineage>
</organism>
<dbReference type="Proteomes" id="UP000000600">
    <property type="component" value="Unassembled WGS sequence"/>
</dbReference>
<dbReference type="SUPFAM" id="SSF82185">
    <property type="entry name" value="Histone H3 K4-specific methyltransferase SET7/9 N-terminal domain"/>
    <property type="match status" value="1"/>
</dbReference>
<dbReference type="OMA" id="LQWHGEY"/>
<dbReference type="AlphaFoldDB" id="A0CA33"/>
<dbReference type="EMBL" id="CT868053">
    <property type="protein sequence ID" value="CAK67650.1"/>
    <property type="molecule type" value="Genomic_DNA"/>
</dbReference>
<reference evidence="1 2" key="1">
    <citation type="journal article" date="2006" name="Nature">
        <title>Global trends of whole-genome duplications revealed by the ciliate Paramecium tetraurelia.</title>
        <authorList>
            <consortium name="Genoscope"/>
            <person name="Aury J.-M."/>
            <person name="Jaillon O."/>
            <person name="Duret L."/>
            <person name="Noel B."/>
            <person name="Jubin C."/>
            <person name="Porcel B.M."/>
            <person name="Segurens B."/>
            <person name="Daubin V."/>
            <person name="Anthouard V."/>
            <person name="Aiach N."/>
            <person name="Arnaiz O."/>
            <person name="Billaut A."/>
            <person name="Beisson J."/>
            <person name="Blanc I."/>
            <person name="Bouhouche K."/>
            <person name="Camara F."/>
            <person name="Duharcourt S."/>
            <person name="Guigo R."/>
            <person name="Gogendeau D."/>
            <person name="Katinka M."/>
            <person name="Keller A.-M."/>
            <person name="Kissmehl R."/>
            <person name="Klotz C."/>
            <person name="Koll F."/>
            <person name="Le Moue A."/>
            <person name="Lepere C."/>
            <person name="Malinsky S."/>
            <person name="Nowacki M."/>
            <person name="Nowak J.K."/>
            <person name="Plattner H."/>
            <person name="Poulain J."/>
            <person name="Ruiz F."/>
            <person name="Serrano V."/>
            <person name="Zagulski M."/>
            <person name="Dessen P."/>
            <person name="Betermier M."/>
            <person name="Weissenbach J."/>
            <person name="Scarpelli C."/>
            <person name="Schachter V."/>
            <person name="Sperling L."/>
            <person name="Meyer E."/>
            <person name="Cohen J."/>
            <person name="Wincker P."/>
        </authorList>
    </citation>
    <scope>NUCLEOTIDE SEQUENCE [LARGE SCALE GENOMIC DNA]</scope>
    <source>
        <strain evidence="1 2">Stock d4-2</strain>
    </source>
</reference>
<dbReference type="KEGG" id="ptm:GSPATT00036429001"/>
<protein>
    <recommendedName>
        <fullName evidence="3">MORN repeat protein</fullName>
    </recommendedName>
</protein>
<sequence length="298" mass="35071">MISYASNQPEFLISKLQNQNVIEQEVDKWDYKKARLVKTKVQIRITSENNLIYSTLEGVVLRDLQREIYQDNFGYLEVLKNIEQIAHLQWHGEYGQNYRKLGKWEATWDGETLQNVGGYYQEGLKEGLWKEPIKNYWSKAQVFESGEYFHNKRQGRWNFTQQNKNINQTIGGGSYNEQAKKNGKWTELHEGVYDDLQVTWDGEYKNGQKVGSWNIMNDNLKMLMIINNIYSGGGSFGDGDGFKQGSWVELWNGFTCFSWVTENGEYQNGKKVGRWDMWYKDYDNKQSFKMQKKPQVLC</sequence>